<dbReference type="OrthoDB" id="2278929at2759"/>
<feature type="region of interest" description="Disordered" evidence="1">
    <location>
        <begin position="363"/>
        <end position="385"/>
    </location>
</feature>
<feature type="compositionally biased region" description="Polar residues" evidence="1">
    <location>
        <begin position="376"/>
        <end position="385"/>
    </location>
</feature>
<gene>
    <name evidence="3" type="ORF">BGZ65_006406</name>
</gene>
<keyword evidence="2" id="KW-1133">Transmembrane helix</keyword>
<proteinExistence type="predicted"/>
<protein>
    <submittedName>
        <fullName evidence="3">Uncharacterized protein</fullName>
    </submittedName>
</protein>
<feature type="compositionally biased region" description="Low complexity" evidence="1">
    <location>
        <begin position="108"/>
        <end position="132"/>
    </location>
</feature>
<dbReference type="Proteomes" id="UP000749646">
    <property type="component" value="Unassembled WGS sequence"/>
</dbReference>
<evidence type="ECO:0000313" key="3">
    <source>
        <dbReference type="EMBL" id="KAF9998064.1"/>
    </source>
</evidence>
<feature type="region of interest" description="Disordered" evidence="1">
    <location>
        <begin position="184"/>
        <end position="204"/>
    </location>
</feature>
<accession>A0A9P6SSR6</accession>
<evidence type="ECO:0000256" key="1">
    <source>
        <dbReference type="SAM" id="MobiDB-lite"/>
    </source>
</evidence>
<feature type="compositionally biased region" description="Basic and acidic residues" evidence="1">
    <location>
        <begin position="363"/>
        <end position="372"/>
    </location>
</feature>
<organism evidence="3 4">
    <name type="scientific">Modicella reniformis</name>
    <dbReference type="NCBI Taxonomy" id="1440133"/>
    <lineage>
        <taxon>Eukaryota</taxon>
        <taxon>Fungi</taxon>
        <taxon>Fungi incertae sedis</taxon>
        <taxon>Mucoromycota</taxon>
        <taxon>Mortierellomycotina</taxon>
        <taxon>Mortierellomycetes</taxon>
        <taxon>Mortierellales</taxon>
        <taxon>Mortierellaceae</taxon>
        <taxon>Modicella</taxon>
    </lineage>
</organism>
<evidence type="ECO:0000313" key="4">
    <source>
        <dbReference type="Proteomes" id="UP000749646"/>
    </source>
</evidence>
<feature type="region of interest" description="Disordered" evidence="1">
    <location>
        <begin position="267"/>
        <end position="303"/>
    </location>
</feature>
<keyword evidence="2" id="KW-0472">Membrane</keyword>
<reference evidence="3" key="1">
    <citation type="journal article" date="2020" name="Fungal Divers.">
        <title>Resolving the Mortierellaceae phylogeny through synthesis of multi-gene phylogenetics and phylogenomics.</title>
        <authorList>
            <person name="Vandepol N."/>
            <person name="Liber J."/>
            <person name="Desiro A."/>
            <person name="Na H."/>
            <person name="Kennedy M."/>
            <person name="Barry K."/>
            <person name="Grigoriev I.V."/>
            <person name="Miller A.N."/>
            <person name="O'Donnell K."/>
            <person name="Stajich J.E."/>
            <person name="Bonito G."/>
        </authorList>
    </citation>
    <scope>NUCLEOTIDE SEQUENCE</scope>
    <source>
        <strain evidence="3">MES-2147</strain>
    </source>
</reference>
<evidence type="ECO:0000256" key="2">
    <source>
        <dbReference type="SAM" id="Phobius"/>
    </source>
</evidence>
<keyword evidence="4" id="KW-1185">Reference proteome</keyword>
<keyword evidence="2" id="KW-0812">Transmembrane</keyword>
<dbReference type="EMBL" id="JAAAHW010000911">
    <property type="protein sequence ID" value="KAF9998064.1"/>
    <property type="molecule type" value="Genomic_DNA"/>
</dbReference>
<name>A0A9P6SSR6_9FUNG</name>
<feature type="region of interest" description="Disordered" evidence="1">
    <location>
        <begin position="108"/>
        <end position="138"/>
    </location>
</feature>
<dbReference type="AlphaFoldDB" id="A0A9P6SSR6"/>
<sequence>MTSPFDQYEKVDVYVVDVLNSTRAFLLQKNVDLNIGMMAARLDTPLFPDDTPLNRSCRIAMTGAGNTLDGTHEMLNSKPFYMIRTKQSINGTLVIAPIPTTTTSSVTTSIISTTTTSSSSSTSNASETTSESGFPTNPPTSPYKFNSMSPLVIGLISAGCVALMIAIIAICLLFRARRRPNRNTDHFKSLRDQPSSPTDDASKRSLFKPEISHDLAFVGPIMGTATTTGRISSGTGCSAEPMIKGANMLGYNNQSPVSPTASMPLVERNSPSVPRIPQSDVEAPNATGDVEEAVRPQQGSALSTGDAQLIAETFWKTMRRPRWDEDADDDEDEIRRMANQLLRKELSEQGLDMQRGVQRRVTIQDRSHENRESIPTPISETVSIK</sequence>
<comment type="caution">
    <text evidence="3">The sequence shown here is derived from an EMBL/GenBank/DDBJ whole genome shotgun (WGS) entry which is preliminary data.</text>
</comment>
<feature type="transmembrane region" description="Helical" evidence="2">
    <location>
        <begin position="151"/>
        <end position="174"/>
    </location>
</feature>